<accession>A0A7C4QQU1</accession>
<protein>
    <submittedName>
        <fullName evidence="1">LPS-assembly protein LptD</fullName>
    </submittedName>
</protein>
<dbReference type="InterPro" id="IPR050218">
    <property type="entry name" value="LptD"/>
</dbReference>
<proteinExistence type="predicted"/>
<reference evidence="1" key="1">
    <citation type="journal article" date="2020" name="mSystems">
        <title>Genome- and Community-Level Interaction Insights into Carbon Utilization and Element Cycling Functions of Hydrothermarchaeota in Hydrothermal Sediment.</title>
        <authorList>
            <person name="Zhou Z."/>
            <person name="Liu Y."/>
            <person name="Xu W."/>
            <person name="Pan J."/>
            <person name="Luo Z.H."/>
            <person name="Li M."/>
        </authorList>
    </citation>
    <scope>NUCLEOTIDE SEQUENCE [LARGE SCALE GENOMIC DNA]</scope>
    <source>
        <strain evidence="1">SpSt-508</strain>
    </source>
</reference>
<dbReference type="EMBL" id="DSVQ01000015">
    <property type="protein sequence ID" value="HGT40005.1"/>
    <property type="molecule type" value="Genomic_DNA"/>
</dbReference>
<name>A0A7C4QQU1_9PLAN</name>
<dbReference type="GO" id="GO:1990351">
    <property type="term" value="C:transporter complex"/>
    <property type="evidence" value="ECO:0007669"/>
    <property type="project" value="TreeGrafter"/>
</dbReference>
<dbReference type="PANTHER" id="PTHR30189">
    <property type="entry name" value="LPS-ASSEMBLY PROTEIN"/>
    <property type="match status" value="1"/>
</dbReference>
<dbReference type="GO" id="GO:0009279">
    <property type="term" value="C:cell outer membrane"/>
    <property type="evidence" value="ECO:0007669"/>
    <property type="project" value="TreeGrafter"/>
</dbReference>
<gene>
    <name evidence="1" type="ORF">ENS64_12195</name>
</gene>
<comment type="caution">
    <text evidence="1">The sequence shown here is derived from an EMBL/GenBank/DDBJ whole genome shotgun (WGS) entry which is preliminary data.</text>
</comment>
<evidence type="ECO:0000313" key="1">
    <source>
        <dbReference type="EMBL" id="HGT40005.1"/>
    </source>
</evidence>
<dbReference type="PANTHER" id="PTHR30189:SF1">
    <property type="entry name" value="LPS-ASSEMBLY PROTEIN LPTD"/>
    <property type="match status" value="1"/>
</dbReference>
<organism evidence="1">
    <name type="scientific">Schlesneria paludicola</name>
    <dbReference type="NCBI Taxonomy" id="360056"/>
    <lineage>
        <taxon>Bacteria</taxon>
        <taxon>Pseudomonadati</taxon>
        <taxon>Planctomycetota</taxon>
        <taxon>Planctomycetia</taxon>
        <taxon>Planctomycetales</taxon>
        <taxon>Planctomycetaceae</taxon>
        <taxon>Schlesneria</taxon>
    </lineage>
</organism>
<sequence length="991" mass="111064">MADRRRWSLPGGLLVCAAATFVAAAVAVRPQLSAVETAPPSAVPIQLFADWSQEWADDAGYIAVFRGHCRIVQGEAQYAADKMVVWVRRDQQQAGGGDELTIYLEDNVLVRTPQGDSTASPALVVLKTSAGLTLTVRGRQTDVPGRNDALYQRAVQRRQGIQRSELQPTQLTIDPLVGHYQTVPLPGAGKGLRRVRWFSRGATPFSIQSFPAPDTSPPEQIVLLTGGVNLLIDGPARYGTIDLSADRAVLWTTAVGGEFSTDLLQTEDTPYEVYLEGNIVIRQGNNVVRADRAFYDAREDRALILNAELKAYLPDIDASVRIRADRLRQLSQVSFHAQQAWITTSQYGRPGYRLEASDVFLEQRPWSAWTPPKFDPATGQPQPLYWATILNSTLVVEDVPVFYSPQISVPAEDPGIPLDTLTFRQDRIFGTQVRTRWDGYKLFGWERPPGNRWGLEFDYLSERGPLLGTDGDYRGMDPWGNLYLGHGLASYVHDDGTDNLGLGRRDLIPPDNNRGRVTWRHRHWFVDDLSLQAEVGYDSDRNFIEQYYEREFDTGKDRETLAYLRQAQENWAWSVLVRPQVNPFENTTQWLPRGDFTVLGEPLLGGWLTWSTQSYAAYASLRRSEPPSDPQDVFTPIPYIVDAEGLTAMTRHELTAPFNLGPVKFAPYAMGEAAFWGDDFTGQALDRFYVRGGVRASLLVWKVYPYLTSDIFNLTGLAHKMVFDIDYGWADASRDLNDIPQWNELNDDAQERFQQRYVDNTFGGVLPPELDPRFYAVRYGAGTSVTDPYHELVDDQHVVRLGWRQRLQTKVGPPERQRIKDWMTLDVGLSLFPDAARDNFGETLGLLSTRYAWHVGDRTSLLAGSLTDFFNNGQNLWSVGVLSQRSQRGSLYVGLRHIEAGALDSQILTASYIYKMSDKWMSRASTAYDLGEGQNRGQSLTITRIGEYLLLHIGFNFDASKNNVGAAIAVEPRLGNTGLSSGALNALLNQP</sequence>
<dbReference type="AlphaFoldDB" id="A0A7C4QQU1"/>